<feature type="compositionally biased region" description="Polar residues" evidence="2">
    <location>
        <begin position="563"/>
        <end position="573"/>
    </location>
</feature>
<feature type="compositionally biased region" description="Basic and acidic residues" evidence="2">
    <location>
        <begin position="514"/>
        <end position="523"/>
    </location>
</feature>
<dbReference type="SUPFAM" id="SSF48452">
    <property type="entry name" value="TPR-like"/>
    <property type="match status" value="1"/>
</dbReference>
<sequence length="655" mass="70305">MADFTFLHPSWLLALIPLAVLLLWLAQRRAQSGLIAAHLQPDNKPSSQRVRVLSLLLLSIGWILAVIAMAGPSWQKQMLPASNLSGARVIIMDMSNSMYATDLPPNRLTQARYKAMDLLPYWQEGSTGLIAYAGDGYIISPLTADSTTLTHLIPGLSPAILPIQGSNAAAGVKAAIDLLRQAGHPQGDLILITDGLSEKEAMQTDQLLQDNQYRLSILAVATPQGAPVTMPDGRLLQDNQGNTVLSKMHPRRLETLAASHGGIMVRWRGNDQDILALIEATTHLTAQSEQAQNKTIEEKLNGGFWLLIPLILLFLPACRKGIAFSCLLIVFLPVEKSVASPWLNQDQDAYQHYQQQEYQAAADLFQSPAWQGAAKYQAGDYEGAIESLSGLTDPASRYNLANAYAQAGQLDKARDIYQDLLNADPDNTDAKTNLDIVEQQLSQQQANQQSQQGQQGQQGQGSPSGQQAGNSSRDSNVQSASGQQPSSQQNSQTGQSGNASQSDQTASASAGDAQQERQSRQDEQSQQASGHNDDSAGEVSPPSADGQQPSQAGHPVQAGSDPNPANSAGNAAQSRIEPAGEQANANAEKSEQPIAGNNEDVSDEDSGDETSGLSASHPTLKKLEQIPDSTRELLRAQIILQAREKPAPDAPENRW</sequence>
<dbReference type="RefSeq" id="WP_192016826.1">
    <property type="nucleotide sequence ID" value="NZ_JACYTP010000011.1"/>
</dbReference>
<evidence type="ECO:0000313" key="5">
    <source>
        <dbReference type="EMBL" id="MBD8514164.1"/>
    </source>
</evidence>
<dbReference type="InterPro" id="IPR002035">
    <property type="entry name" value="VWF_A"/>
</dbReference>
<keyword evidence="3" id="KW-1133">Transmembrane helix</keyword>
<evidence type="ECO:0000256" key="1">
    <source>
        <dbReference type="PROSITE-ProRule" id="PRU00339"/>
    </source>
</evidence>
<dbReference type="Gene3D" id="3.40.50.410">
    <property type="entry name" value="von Willebrand factor, type A domain"/>
    <property type="match status" value="1"/>
</dbReference>
<dbReference type="PANTHER" id="PTHR22550">
    <property type="entry name" value="SPORE GERMINATION PROTEIN"/>
    <property type="match status" value="1"/>
</dbReference>
<dbReference type="InterPro" id="IPR050768">
    <property type="entry name" value="UPF0353/GerABKA_families"/>
</dbReference>
<keyword evidence="3" id="KW-0812">Transmembrane</keyword>
<dbReference type="PANTHER" id="PTHR22550:SF14">
    <property type="entry name" value="VWFA DOMAIN-CONTAINING PROTEIN"/>
    <property type="match status" value="1"/>
</dbReference>
<feature type="transmembrane region" description="Helical" evidence="3">
    <location>
        <begin position="52"/>
        <end position="70"/>
    </location>
</feature>
<keyword evidence="3" id="KW-0472">Membrane</keyword>
<dbReference type="Gene3D" id="1.25.40.10">
    <property type="entry name" value="Tetratricopeptide repeat domain"/>
    <property type="match status" value="1"/>
</dbReference>
<evidence type="ECO:0000256" key="2">
    <source>
        <dbReference type="SAM" id="MobiDB-lite"/>
    </source>
</evidence>
<accession>A0ABR9BNL7</accession>
<feature type="region of interest" description="Disordered" evidence="2">
    <location>
        <begin position="441"/>
        <end position="628"/>
    </location>
</feature>
<dbReference type="SUPFAM" id="SSF53300">
    <property type="entry name" value="vWA-like"/>
    <property type="match status" value="1"/>
</dbReference>
<organism evidence="5 6">
    <name type="scientific">Photobacterium arenosum</name>
    <dbReference type="NCBI Taxonomy" id="2774143"/>
    <lineage>
        <taxon>Bacteria</taxon>
        <taxon>Pseudomonadati</taxon>
        <taxon>Pseudomonadota</taxon>
        <taxon>Gammaproteobacteria</taxon>
        <taxon>Vibrionales</taxon>
        <taxon>Vibrionaceae</taxon>
        <taxon>Photobacterium</taxon>
    </lineage>
</organism>
<dbReference type="InterPro" id="IPR011990">
    <property type="entry name" value="TPR-like_helical_dom_sf"/>
</dbReference>
<gene>
    <name evidence="5" type="ORF">IFO68_15895</name>
</gene>
<dbReference type="EMBL" id="JACYTP010000011">
    <property type="protein sequence ID" value="MBD8514164.1"/>
    <property type="molecule type" value="Genomic_DNA"/>
</dbReference>
<proteinExistence type="predicted"/>
<evidence type="ECO:0000259" key="4">
    <source>
        <dbReference type="Pfam" id="PF13519"/>
    </source>
</evidence>
<dbReference type="InterPro" id="IPR036465">
    <property type="entry name" value="vWFA_dom_sf"/>
</dbReference>
<dbReference type="Pfam" id="PF13519">
    <property type="entry name" value="VWA_2"/>
    <property type="match status" value="1"/>
</dbReference>
<keyword evidence="1" id="KW-0802">TPR repeat</keyword>
<evidence type="ECO:0000256" key="3">
    <source>
        <dbReference type="SAM" id="Phobius"/>
    </source>
</evidence>
<keyword evidence="6" id="KW-1185">Reference proteome</keyword>
<dbReference type="Proteomes" id="UP000649768">
    <property type="component" value="Unassembled WGS sequence"/>
</dbReference>
<name>A0ABR9BNL7_9GAMM</name>
<reference evidence="5 6" key="1">
    <citation type="submission" date="2020-09" db="EMBL/GenBank/DDBJ databases">
        <title>Photobacterium sp. CAU 1568 isolated from sand of Sido Beach.</title>
        <authorList>
            <person name="Kim W."/>
        </authorList>
    </citation>
    <scope>NUCLEOTIDE SEQUENCE [LARGE SCALE GENOMIC DNA]</scope>
    <source>
        <strain evidence="5 6">CAU 1568</strain>
    </source>
</reference>
<protein>
    <submittedName>
        <fullName evidence="5">VWA domain-containing protein</fullName>
    </submittedName>
</protein>
<dbReference type="InterPro" id="IPR019734">
    <property type="entry name" value="TPR_rpt"/>
</dbReference>
<dbReference type="PROSITE" id="PS50005">
    <property type="entry name" value="TPR"/>
    <property type="match status" value="1"/>
</dbReference>
<feature type="compositionally biased region" description="Low complexity" evidence="2">
    <location>
        <begin position="441"/>
        <end position="513"/>
    </location>
</feature>
<dbReference type="Pfam" id="PF14559">
    <property type="entry name" value="TPR_19"/>
    <property type="match status" value="1"/>
</dbReference>
<feature type="domain" description="VWFA" evidence="4">
    <location>
        <begin position="89"/>
        <end position="195"/>
    </location>
</feature>
<comment type="caution">
    <text evidence="5">The sequence shown here is derived from an EMBL/GenBank/DDBJ whole genome shotgun (WGS) entry which is preliminary data.</text>
</comment>
<dbReference type="SMART" id="SM00028">
    <property type="entry name" value="TPR"/>
    <property type="match status" value="1"/>
</dbReference>
<evidence type="ECO:0000313" key="6">
    <source>
        <dbReference type="Proteomes" id="UP000649768"/>
    </source>
</evidence>
<feature type="repeat" description="TPR" evidence="1">
    <location>
        <begin position="394"/>
        <end position="427"/>
    </location>
</feature>